<feature type="transmembrane region" description="Helical" evidence="1">
    <location>
        <begin position="39"/>
        <end position="57"/>
    </location>
</feature>
<dbReference type="AlphaFoldDB" id="A0A1Q9DR44"/>
<proteinExistence type="predicted"/>
<comment type="caution">
    <text evidence="2">The sequence shown here is derived from an EMBL/GenBank/DDBJ whole genome shotgun (WGS) entry which is preliminary data.</text>
</comment>
<evidence type="ECO:0000256" key="1">
    <source>
        <dbReference type="SAM" id="Phobius"/>
    </source>
</evidence>
<keyword evidence="3" id="KW-1185">Reference proteome</keyword>
<protein>
    <submittedName>
        <fullName evidence="2">Uncharacterized protein</fullName>
    </submittedName>
</protein>
<reference evidence="2 3" key="1">
    <citation type="submission" date="2016-02" db="EMBL/GenBank/DDBJ databases">
        <title>Genome analysis of coral dinoflagellate symbionts highlights evolutionary adaptations to a symbiotic lifestyle.</title>
        <authorList>
            <person name="Aranda M."/>
            <person name="Li Y."/>
            <person name="Liew Y.J."/>
            <person name="Baumgarten S."/>
            <person name="Simakov O."/>
            <person name="Wilson M."/>
            <person name="Piel J."/>
            <person name="Ashoor H."/>
            <person name="Bougouffa S."/>
            <person name="Bajic V.B."/>
            <person name="Ryu T."/>
            <person name="Ravasi T."/>
            <person name="Bayer T."/>
            <person name="Micklem G."/>
            <person name="Kim H."/>
            <person name="Bhak J."/>
            <person name="Lajeunesse T.C."/>
            <person name="Voolstra C.R."/>
        </authorList>
    </citation>
    <scope>NUCLEOTIDE SEQUENCE [LARGE SCALE GENOMIC DNA]</scope>
    <source>
        <strain evidence="2 3">CCMP2467</strain>
    </source>
</reference>
<accession>A0A1Q9DR44</accession>
<organism evidence="2 3">
    <name type="scientific">Symbiodinium microadriaticum</name>
    <name type="common">Dinoflagellate</name>
    <name type="synonym">Zooxanthella microadriatica</name>
    <dbReference type="NCBI Taxonomy" id="2951"/>
    <lineage>
        <taxon>Eukaryota</taxon>
        <taxon>Sar</taxon>
        <taxon>Alveolata</taxon>
        <taxon>Dinophyceae</taxon>
        <taxon>Suessiales</taxon>
        <taxon>Symbiodiniaceae</taxon>
        <taxon>Symbiodinium</taxon>
    </lineage>
</organism>
<evidence type="ECO:0000313" key="3">
    <source>
        <dbReference type="Proteomes" id="UP000186817"/>
    </source>
</evidence>
<name>A0A1Q9DR44_SYMMI</name>
<dbReference type="EMBL" id="LSRX01000425">
    <property type="protein sequence ID" value="OLP97643.1"/>
    <property type="molecule type" value="Genomic_DNA"/>
</dbReference>
<dbReference type="Proteomes" id="UP000186817">
    <property type="component" value="Unassembled WGS sequence"/>
</dbReference>
<sequence length="99" mass="10916">MAVGNRAWMKRALLRGLSARALSSEPSPSPAPASGAKVVGAAAGAVLLVMFHAVLVTQREQQDRMYREKIQSLQEEVLQLKSYLREVERARFKGRPPAE</sequence>
<gene>
    <name evidence="2" type="ORF">AK812_SmicGene19994</name>
</gene>
<evidence type="ECO:0000313" key="2">
    <source>
        <dbReference type="EMBL" id="OLP97643.1"/>
    </source>
</evidence>
<keyword evidence="1" id="KW-0472">Membrane</keyword>
<keyword evidence="1" id="KW-0812">Transmembrane</keyword>
<keyword evidence="1" id="KW-1133">Transmembrane helix</keyword>